<reference evidence="19 20" key="1">
    <citation type="journal article" date="2012" name="J. Bacteriol.">
        <title>Complete Genome Sequence of Mycobacterium vaccae Type Strain ATCC 25954.</title>
        <authorList>
            <person name="Ho Y.S."/>
            <person name="Adroub S.A."/>
            <person name="Abadi M."/>
            <person name="Al Alwan B."/>
            <person name="Alkhateeb R."/>
            <person name="Gao G."/>
            <person name="Ragab A."/>
            <person name="Ali S."/>
            <person name="van Soolingen D."/>
            <person name="Bitter W."/>
            <person name="Pain A."/>
            <person name="Abdallah A.M."/>
        </authorList>
    </citation>
    <scope>NUCLEOTIDE SEQUENCE [LARGE SCALE GENOMIC DNA]</scope>
    <source>
        <strain evidence="19 20">ATCC 25954</strain>
    </source>
</reference>
<organism evidence="19 20">
    <name type="scientific">Mycolicibacterium vaccae ATCC 25954</name>
    <dbReference type="NCBI Taxonomy" id="1194972"/>
    <lineage>
        <taxon>Bacteria</taxon>
        <taxon>Bacillati</taxon>
        <taxon>Actinomycetota</taxon>
        <taxon>Actinomycetes</taxon>
        <taxon>Mycobacteriales</taxon>
        <taxon>Mycobacteriaceae</taxon>
        <taxon>Mycolicibacterium</taxon>
    </lineage>
</organism>
<evidence type="ECO:0000256" key="5">
    <source>
        <dbReference type="ARBA" id="ARBA00022723"/>
    </source>
</evidence>
<dbReference type="PRINTS" id="PR00359">
    <property type="entry name" value="BP450"/>
</dbReference>
<evidence type="ECO:0000256" key="9">
    <source>
        <dbReference type="ARBA" id="ARBA00023033"/>
    </source>
</evidence>
<keyword evidence="8 18" id="KW-0408">Iron</keyword>
<keyword evidence="6" id="KW-0442">Lipid degradation</keyword>
<gene>
    <name evidence="19" type="ORF">MVAC_20523</name>
</gene>
<evidence type="ECO:0000256" key="3">
    <source>
        <dbReference type="ARBA" id="ARBA00022548"/>
    </source>
</evidence>
<evidence type="ECO:0000256" key="8">
    <source>
        <dbReference type="ARBA" id="ARBA00023004"/>
    </source>
</evidence>
<dbReference type="GO" id="GO:0008203">
    <property type="term" value="P:cholesterol metabolic process"/>
    <property type="evidence" value="ECO:0007669"/>
    <property type="project" value="UniProtKB-KW"/>
</dbReference>
<dbReference type="PROSITE" id="PS00086">
    <property type="entry name" value="CYTOCHROME_P450"/>
    <property type="match status" value="1"/>
</dbReference>
<dbReference type="FunFam" id="1.10.630.10:FF:000018">
    <property type="entry name" value="Cytochrome P450 monooxygenase"/>
    <property type="match status" value="1"/>
</dbReference>
<keyword evidence="12" id="KW-0753">Steroid metabolism</keyword>
<evidence type="ECO:0000256" key="17">
    <source>
        <dbReference type="ARBA" id="ARBA00083909"/>
    </source>
</evidence>
<comment type="caution">
    <text evidence="19">The sequence shown here is derived from an EMBL/GenBank/DDBJ whole genome shotgun (WGS) entry which is preliminary data.</text>
</comment>
<keyword evidence="4 18" id="KW-0349">Heme</keyword>
<dbReference type="PRINTS" id="PR00385">
    <property type="entry name" value="P450"/>
</dbReference>
<evidence type="ECO:0000256" key="7">
    <source>
        <dbReference type="ARBA" id="ARBA00023002"/>
    </source>
</evidence>
<keyword evidence="20" id="KW-1185">Reference proteome</keyword>
<keyword evidence="9 18" id="KW-0503">Monooxygenase</keyword>
<accession>K0V734</accession>
<comment type="similarity">
    <text evidence="2 18">Belongs to the cytochrome P450 family.</text>
</comment>
<evidence type="ECO:0000256" key="4">
    <source>
        <dbReference type="ARBA" id="ARBA00022617"/>
    </source>
</evidence>
<dbReference type="InterPro" id="IPR017972">
    <property type="entry name" value="Cyt_P450_CS"/>
</dbReference>
<protein>
    <recommendedName>
        <fullName evidence="14">Steroid C26-monooxygenase</fullName>
    </recommendedName>
    <alternativeName>
        <fullName evidence="15">Cholest-4-en-3-one C26-monooxygenase</fullName>
    </alternativeName>
    <alternativeName>
        <fullName evidence="17">Cholesterol C26-monooxygenase</fullName>
    </alternativeName>
    <alternativeName>
        <fullName evidence="16">Steroid C27-monooxygenase</fullName>
    </alternativeName>
</protein>
<dbReference type="InterPro" id="IPR001128">
    <property type="entry name" value="Cyt_P450"/>
</dbReference>
<dbReference type="PANTHER" id="PTHR46696:SF1">
    <property type="entry name" value="CYTOCHROME P450 YJIB-RELATED"/>
    <property type="match status" value="1"/>
</dbReference>
<dbReference type="HOGENOM" id="CLU_033716_1_0_11"/>
<evidence type="ECO:0000256" key="2">
    <source>
        <dbReference type="ARBA" id="ARBA00010617"/>
    </source>
</evidence>
<dbReference type="GO" id="GO:0020037">
    <property type="term" value="F:heme binding"/>
    <property type="evidence" value="ECO:0007669"/>
    <property type="project" value="InterPro"/>
</dbReference>
<evidence type="ECO:0000256" key="14">
    <source>
        <dbReference type="ARBA" id="ARBA00070775"/>
    </source>
</evidence>
<dbReference type="InterPro" id="IPR002397">
    <property type="entry name" value="Cyt_P450_B"/>
</dbReference>
<comment type="pathway">
    <text evidence="13">Steroid metabolism; cholesterol degradation.</text>
</comment>
<dbReference type="GO" id="GO:0005506">
    <property type="term" value="F:iron ion binding"/>
    <property type="evidence" value="ECO:0007669"/>
    <property type="project" value="InterPro"/>
</dbReference>
<dbReference type="CDD" id="cd11029">
    <property type="entry name" value="CYP107-like"/>
    <property type="match status" value="1"/>
</dbReference>
<keyword evidence="10" id="KW-0443">Lipid metabolism</keyword>
<evidence type="ECO:0000256" key="12">
    <source>
        <dbReference type="ARBA" id="ARBA00023221"/>
    </source>
</evidence>
<dbReference type="PANTHER" id="PTHR46696">
    <property type="entry name" value="P450, PUTATIVE (EUROFUNG)-RELATED"/>
    <property type="match status" value="1"/>
</dbReference>
<proteinExistence type="inferred from homology"/>
<dbReference type="SUPFAM" id="SSF48264">
    <property type="entry name" value="Cytochrome P450"/>
    <property type="match status" value="1"/>
</dbReference>
<keyword evidence="3" id="KW-0153">Cholesterol metabolism</keyword>
<evidence type="ECO:0000256" key="16">
    <source>
        <dbReference type="ARBA" id="ARBA00082981"/>
    </source>
</evidence>
<dbReference type="AlphaFoldDB" id="K0V734"/>
<evidence type="ECO:0000256" key="6">
    <source>
        <dbReference type="ARBA" id="ARBA00022963"/>
    </source>
</evidence>
<dbReference type="GO" id="GO:0004497">
    <property type="term" value="F:monooxygenase activity"/>
    <property type="evidence" value="ECO:0007669"/>
    <property type="project" value="UniProtKB-KW"/>
</dbReference>
<dbReference type="RefSeq" id="WP_003929463.1">
    <property type="nucleotide sequence ID" value="NZ_JH814686.1"/>
</dbReference>
<keyword evidence="5 18" id="KW-0479">Metal-binding</keyword>
<evidence type="ECO:0000256" key="1">
    <source>
        <dbReference type="ARBA" id="ARBA00001971"/>
    </source>
</evidence>
<dbReference type="Proteomes" id="UP000006072">
    <property type="component" value="Unassembled WGS sequence"/>
</dbReference>
<keyword evidence="11" id="KW-1207">Sterol metabolism</keyword>
<comment type="cofactor">
    <cofactor evidence="1">
        <name>heme</name>
        <dbReference type="ChEBI" id="CHEBI:30413"/>
    </cofactor>
</comment>
<dbReference type="GO" id="GO:0016042">
    <property type="term" value="P:lipid catabolic process"/>
    <property type="evidence" value="ECO:0007669"/>
    <property type="project" value="UniProtKB-KW"/>
</dbReference>
<dbReference type="GO" id="GO:0016705">
    <property type="term" value="F:oxidoreductase activity, acting on paired donors, with incorporation or reduction of molecular oxygen"/>
    <property type="evidence" value="ECO:0007669"/>
    <property type="project" value="InterPro"/>
</dbReference>
<evidence type="ECO:0000313" key="20">
    <source>
        <dbReference type="Proteomes" id="UP000006072"/>
    </source>
</evidence>
<dbReference type="Pfam" id="PF00067">
    <property type="entry name" value="p450"/>
    <property type="match status" value="1"/>
</dbReference>
<keyword evidence="7 18" id="KW-0560">Oxidoreductase</keyword>
<evidence type="ECO:0000256" key="18">
    <source>
        <dbReference type="RuleBase" id="RU000461"/>
    </source>
</evidence>
<dbReference type="Gene3D" id="1.10.630.10">
    <property type="entry name" value="Cytochrome P450"/>
    <property type="match status" value="1"/>
</dbReference>
<evidence type="ECO:0000313" key="19">
    <source>
        <dbReference type="EMBL" id="EJZ06849.1"/>
    </source>
</evidence>
<dbReference type="PATRIC" id="fig|1194972.3.peg.4087"/>
<dbReference type="eggNOG" id="COG2124">
    <property type="taxonomic scope" value="Bacteria"/>
</dbReference>
<sequence length="362" mass="39459">MSDDVRVWLITRYAEAKTLLADPRLRKDGTGTLCLSATDGPTDPALADNMLFRDPPDHTRLRRFLTAALTAYSIPKLRSTAVAIADELLSTMAASAPGPVDLMQALAQPLPIRVIGELLGVPLDERDRFCSLVVGVFHNIDADQLASAQSELVHLLRTMLAVKRYRPADDVFSGLIHHRESGDQLCDRELMGTALLLIVAGYETTANLIGNGVLALLTHQAQLHALRADRSLLPAVIEEALRFESPLNTASVRFTSAPVEVGGVTIPAGELVLIALQSANRDVAQFAGANRFDVFRAGNRHLAFGHGVHYCLGAPLARMQAEVAFDGLLSRFDHIELAGSEPLQYRRSMLLRGLHRLPVQFE</sequence>
<evidence type="ECO:0000256" key="13">
    <source>
        <dbReference type="ARBA" id="ARBA00049645"/>
    </source>
</evidence>
<dbReference type="InterPro" id="IPR036396">
    <property type="entry name" value="Cyt_P450_sf"/>
</dbReference>
<evidence type="ECO:0000256" key="10">
    <source>
        <dbReference type="ARBA" id="ARBA00023098"/>
    </source>
</evidence>
<dbReference type="EMBL" id="ALQA01000051">
    <property type="protein sequence ID" value="EJZ06849.1"/>
    <property type="molecule type" value="Genomic_DNA"/>
</dbReference>
<evidence type="ECO:0000256" key="11">
    <source>
        <dbReference type="ARBA" id="ARBA00023166"/>
    </source>
</evidence>
<name>K0V734_MYCVA</name>
<evidence type="ECO:0000256" key="15">
    <source>
        <dbReference type="ARBA" id="ARBA00079588"/>
    </source>
</evidence>